<proteinExistence type="predicted"/>
<dbReference type="Proteomes" id="UP000010388">
    <property type="component" value="Chromosome"/>
</dbReference>
<name>K9P814_CYAGP</name>
<sequence length="63" mass="6808">MSIPISASLDPEEQQLLADFEAGDLRSVRTHALLGQLQQAVKATDLKDHLIDSGDSSDDFLAI</sequence>
<evidence type="ECO:0000313" key="2">
    <source>
        <dbReference type="Proteomes" id="UP000010388"/>
    </source>
</evidence>
<evidence type="ECO:0000313" key="1">
    <source>
        <dbReference type="EMBL" id="AFY29113.1"/>
    </source>
</evidence>
<dbReference type="KEGG" id="cgc:Cyagr_1986"/>
<reference evidence="2" key="1">
    <citation type="journal article" date="2013" name="Proc. Natl. Acad. Sci. U.S.A.">
        <title>Improving the coverage of the cyanobacterial phylum using diversity-driven genome sequencing.</title>
        <authorList>
            <person name="Shih P.M."/>
            <person name="Wu D."/>
            <person name="Latifi A."/>
            <person name="Axen S.D."/>
            <person name="Fewer D.P."/>
            <person name="Talla E."/>
            <person name="Calteau A."/>
            <person name="Cai F."/>
            <person name="Tandeau de Marsac N."/>
            <person name="Rippka R."/>
            <person name="Herdman M."/>
            <person name="Sivonen K."/>
            <person name="Coursin T."/>
            <person name="Laurent T."/>
            <person name="Goodwin L."/>
            <person name="Nolan M."/>
            <person name="Davenport K.W."/>
            <person name="Han C.S."/>
            <person name="Rubin E.M."/>
            <person name="Eisen J.A."/>
            <person name="Woyke T."/>
            <person name="Gugger M."/>
            <person name="Kerfeld C.A."/>
        </authorList>
    </citation>
    <scope>NUCLEOTIDE SEQUENCE [LARGE SCALE GENOMIC DNA]</scope>
    <source>
        <strain evidence="2">ATCC 27147 / PCC 6307</strain>
    </source>
</reference>
<gene>
    <name evidence="1" type="ordered locus">Cyagr_1986</name>
</gene>
<dbReference type="EMBL" id="CP003495">
    <property type="protein sequence ID" value="AFY29113.1"/>
    <property type="molecule type" value="Genomic_DNA"/>
</dbReference>
<protein>
    <submittedName>
        <fullName evidence="1">Uncharacterized protein</fullName>
    </submittedName>
</protein>
<dbReference type="RefSeq" id="WP_015109558.1">
    <property type="nucleotide sequence ID" value="NC_019675.1"/>
</dbReference>
<accession>K9P814</accession>
<dbReference type="AlphaFoldDB" id="K9P814"/>
<organism evidence="1 2">
    <name type="scientific">Cyanobium gracile (strain ATCC 27147 / PCC 6307)</name>
    <dbReference type="NCBI Taxonomy" id="292564"/>
    <lineage>
        <taxon>Bacteria</taxon>
        <taxon>Bacillati</taxon>
        <taxon>Cyanobacteriota</taxon>
        <taxon>Cyanophyceae</taxon>
        <taxon>Synechococcales</taxon>
        <taxon>Prochlorococcaceae</taxon>
        <taxon>Cyanobium</taxon>
    </lineage>
</organism>
<dbReference type="HOGENOM" id="CLU_2878355_0_0_3"/>
<dbReference type="OrthoDB" id="595481at2"/>